<dbReference type="AlphaFoldDB" id="A0A151CFT6"/>
<comment type="catalytic activity">
    <reaction evidence="5 6">
        <text>Exonucleolytic cleavage in either 5'- to 3'- or 3'- to 5'-direction to yield nucleoside 5'-phosphates.</text>
        <dbReference type="EC" id="3.1.11.6"/>
    </reaction>
</comment>
<gene>
    <name evidence="5" type="primary">xseA</name>
    <name evidence="10" type="ORF">AS592_05970</name>
</gene>
<reference evidence="10 11" key="1">
    <citation type="submission" date="2015-11" db="EMBL/GenBank/DDBJ databases">
        <title>Draft genome of Sulfurovum riftiae 1812E, a member of the Epsilonproteobacteria isolated from the tube of the deep-sea hydrothermal vent tubewom Riftia pachyptila.</title>
        <authorList>
            <person name="Vetriani C."/>
            <person name="Giovannelli D."/>
        </authorList>
    </citation>
    <scope>NUCLEOTIDE SEQUENCE [LARGE SCALE GENOMIC DNA]</scope>
    <source>
        <strain evidence="10 11">1812E</strain>
    </source>
</reference>
<dbReference type="GO" id="GO:0008855">
    <property type="term" value="F:exodeoxyribonuclease VII activity"/>
    <property type="evidence" value="ECO:0007669"/>
    <property type="project" value="UniProtKB-UniRule"/>
</dbReference>
<dbReference type="EMBL" id="LNKT01000034">
    <property type="protein sequence ID" value="KYJ86339.1"/>
    <property type="molecule type" value="Genomic_DNA"/>
</dbReference>
<proteinExistence type="inferred from homology"/>
<dbReference type="Pfam" id="PF13742">
    <property type="entry name" value="tRNA_anti_2"/>
    <property type="match status" value="1"/>
</dbReference>
<sequence length="423" mass="48433">MSLDLMSVSSLNTKIKSLLEATFMHILVEGEVASVTYHSSGHLYFSIKDDKSAIKCVMWRSSVSRMKFRIEKGMHIVVEGSVSVYTPRGEYQFQTVRIEPYGKGALALAFEQLKERLKAKGYFDAQRKKPIPRQIERIALVTAKESAALYDMLKIIEKRWPLVEVIIVDTLVQGDTAASQIANALRYADSLGVDVVVVGRGGGSAEDLWCFNEELVADAIHAMRTPVVSAVGHEVDVLISDYVADLRAPTPSAAMEMILPDRHEILYTLSEYEERFKRAIESRLTQAVRELKHMEEMFHRTSPLRRLEESKMEFKRLEEEFKRLISYKMERFEAALPDVRETFRQTLYFTLQQKEQHLDYLLKKFQMSDPRSQCRRGWAQVSQEGKPVALHAIEADETFILEDAETKIEAVCINKQTLLSDKI</sequence>
<comment type="similarity">
    <text evidence="5 6">Belongs to the XseA family.</text>
</comment>
<comment type="function">
    <text evidence="5">Bidirectionally degrades single-stranded DNA into large acid-insoluble oligonucleotides, which are then degraded further into small acid-soluble oligonucleotides.</text>
</comment>
<dbReference type="RefSeq" id="WP_067331221.1">
    <property type="nucleotide sequence ID" value="NZ_LNKT01000034.1"/>
</dbReference>
<dbReference type="Pfam" id="PF02601">
    <property type="entry name" value="Exonuc_VII_L"/>
    <property type="match status" value="1"/>
</dbReference>
<dbReference type="PANTHER" id="PTHR30008:SF0">
    <property type="entry name" value="EXODEOXYRIBONUCLEASE 7 LARGE SUBUNIT"/>
    <property type="match status" value="1"/>
</dbReference>
<keyword evidence="7" id="KW-0175">Coiled coil</keyword>
<keyword evidence="11" id="KW-1185">Reference proteome</keyword>
<comment type="subunit">
    <text evidence="5">Heterooligomer composed of large and small subunits.</text>
</comment>
<dbReference type="HAMAP" id="MF_00378">
    <property type="entry name" value="Exonuc_7_L"/>
    <property type="match status" value="1"/>
</dbReference>
<accession>A0A151CFT6</accession>
<dbReference type="InterPro" id="IPR025824">
    <property type="entry name" value="OB-fold_nuc-bd_dom"/>
</dbReference>
<dbReference type="Proteomes" id="UP000075359">
    <property type="component" value="Unassembled WGS sequence"/>
</dbReference>
<dbReference type="STRING" id="1630136.AS592_05970"/>
<feature type="domain" description="OB-fold nucleic acid binding" evidence="9">
    <location>
        <begin position="6"/>
        <end position="98"/>
    </location>
</feature>
<keyword evidence="1 5" id="KW-0963">Cytoplasm</keyword>
<evidence type="ECO:0000259" key="8">
    <source>
        <dbReference type="Pfam" id="PF02601"/>
    </source>
</evidence>
<evidence type="ECO:0000256" key="1">
    <source>
        <dbReference type="ARBA" id="ARBA00022490"/>
    </source>
</evidence>
<feature type="coiled-coil region" evidence="7">
    <location>
        <begin position="277"/>
        <end position="327"/>
    </location>
</feature>
<dbReference type="PANTHER" id="PTHR30008">
    <property type="entry name" value="EXODEOXYRIBONUCLEASE 7 LARGE SUBUNIT"/>
    <property type="match status" value="1"/>
</dbReference>
<keyword evidence="2 5" id="KW-0540">Nuclease</keyword>
<dbReference type="InterPro" id="IPR020579">
    <property type="entry name" value="Exonuc_VII_lsu_C"/>
</dbReference>
<comment type="caution">
    <text evidence="10">The sequence shown here is derived from an EMBL/GenBank/DDBJ whole genome shotgun (WGS) entry which is preliminary data.</text>
</comment>
<evidence type="ECO:0000256" key="5">
    <source>
        <dbReference type="HAMAP-Rule" id="MF_00378"/>
    </source>
</evidence>
<dbReference type="InterPro" id="IPR003753">
    <property type="entry name" value="Exonuc_VII_L"/>
</dbReference>
<dbReference type="GO" id="GO:0009318">
    <property type="term" value="C:exodeoxyribonuclease VII complex"/>
    <property type="evidence" value="ECO:0007669"/>
    <property type="project" value="UniProtKB-UniRule"/>
</dbReference>
<evidence type="ECO:0000256" key="7">
    <source>
        <dbReference type="SAM" id="Coils"/>
    </source>
</evidence>
<evidence type="ECO:0000313" key="10">
    <source>
        <dbReference type="EMBL" id="KYJ86339.1"/>
    </source>
</evidence>
<comment type="subcellular location">
    <subcellularLocation>
        <location evidence="5 6">Cytoplasm</location>
    </subcellularLocation>
</comment>
<evidence type="ECO:0000259" key="9">
    <source>
        <dbReference type="Pfam" id="PF13742"/>
    </source>
</evidence>
<protein>
    <recommendedName>
        <fullName evidence="5">Exodeoxyribonuclease 7 large subunit</fullName>
        <ecNumber evidence="5">3.1.11.6</ecNumber>
    </recommendedName>
    <alternativeName>
        <fullName evidence="5">Exodeoxyribonuclease VII large subunit</fullName>
        <shortName evidence="5">Exonuclease VII large subunit</shortName>
    </alternativeName>
</protein>
<evidence type="ECO:0000256" key="4">
    <source>
        <dbReference type="ARBA" id="ARBA00022839"/>
    </source>
</evidence>
<evidence type="ECO:0000256" key="6">
    <source>
        <dbReference type="RuleBase" id="RU004355"/>
    </source>
</evidence>
<evidence type="ECO:0000256" key="2">
    <source>
        <dbReference type="ARBA" id="ARBA00022722"/>
    </source>
</evidence>
<dbReference type="GO" id="GO:0003676">
    <property type="term" value="F:nucleic acid binding"/>
    <property type="evidence" value="ECO:0007669"/>
    <property type="project" value="InterPro"/>
</dbReference>
<dbReference type="EC" id="3.1.11.6" evidence="5"/>
<feature type="domain" description="Exonuclease VII large subunit C-terminal" evidence="8">
    <location>
        <begin position="122"/>
        <end position="400"/>
    </location>
</feature>
<dbReference type="OrthoDB" id="9802795at2"/>
<evidence type="ECO:0000256" key="3">
    <source>
        <dbReference type="ARBA" id="ARBA00022801"/>
    </source>
</evidence>
<evidence type="ECO:0000313" key="11">
    <source>
        <dbReference type="Proteomes" id="UP000075359"/>
    </source>
</evidence>
<keyword evidence="4 5" id="KW-0269">Exonuclease</keyword>
<keyword evidence="3 5" id="KW-0378">Hydrolase</keyword>
<organism evidence="10 11">
    <name type="scientific">Sulfurovum riftiae</name>
    <dbReference type="NCBI Taxonomy" id="1630136"/>
    <lineage>
        <taxon>Bacteria</taxon>
        <taxon>Pseudomonadati</taxon>
        <taxon>Campylobacterota</taxon>
        <taxon>Epsilonproteobacteria</taxon>
        <taxon>Campylobacterales</taxon>
        <taxon>Sulfurovaceae</taxon>
        <taxon>Sulfurovum</taxon>
    </lineage>
</organism>
<name>A0A151CFT6_9BACT</name>
<dbReference type="NCBIfam" id="TIGR00237">
    <property type="entry name" value="xseA"/>
    <property type="match status" value="1"/>
</dbReference>
<dbReference type="GO" id="GO:0006308">
    <property type="term" value="P:DNA catabolic process"/>
    <property type="evidence" value="ECO:0007669"/>
    <property type="project" value="UniProtKB-UniRule"/>
</dbReference>
<dbReference type="CDD" id="cd04489">
    <property type="entry name" value="ExoVII_LU_OBF"/>
    <property type="match status" value="1"/>
</dbReference>
<dbReference type="GO" id="GO:0005737">
    <property type="term" value="C:cytoplasm"/>
    <property type="evidence" value="ECO:0007669"/>
    <property type="project" value="UniProtKB-SubCell"/>
</dbReference>